<sequence length="250" mass="25923">MADKIVTLDGLSRFKTKQDTANEAKFALKGEGGGIATADKAGIVKPGADFDIADDGTITLYSKIAVTSFTASPAQAERGATVADVTLAWAVNKTPTALTLDKDAQDVASKGTTLKGVNLTANKTWTLTATDARKASSSKTAGVTFYDTRRWGVAASLDAAGVTDEIVNGFTGEFATNRAKTFTVNAAAGQHIYYAFPASWGTPTFKVGGFEGGFSLLTTFDHTNASGATVSYVVYKSTNAGLGNTTVEVS</sequence>
<organism evidence="1 2">
    <name type="scientific">Bifidobacterium amazonense</name>
    <dbReference type="NCBI Taxonomy" id="2809027"/>
    <lineage>
        <taxon>Bacteria</taxon>
        <taxon>Bacillati</taxon>
        <taxon>Actinomycetota</taxon>
        <taxon>Actinomycetes</taxon>
        <taxon>Bifidobacteriales</taxon>
        <taxon>Bifidobacteriaceae</taxon>
        <taxon>Bifidobacterium</taxon>
    </lineage>
</organism>
<comment type="caution">
    <text evidence="1">The sequence shown here is derived from an EMBL/GenBank/DDBJ whole genome shotgun (WGS) entry which is preliminary data.</text>
</comment>
<evidence type="ECO:0000313" key="1">
    <source>
        <dbReference type="EMBL" id="MCH9277209.1"/>
    </source>
</evidence>
<dbReference type="Proteomes" id="UP000710815">
    <property type="component" value="Unassembled WGS sequence"/>
</dbReference>
<dbReference type="EMBL" id="JAFEJT020000098">
    <property type="protein sequence ID" value="MCH9277209.1"/>
    <property type="molecule type" value="Genomic_DNA"/>
</dbReference>
<protein>
    <submittedName>
        <fullName evidence="1">Uncharacterized protein</fullName>
    </submittedName>
</protein>
<accession>A0ABS9VYQ7</accession>
<name>A0ABS9VYQ7_9BIFI</name>
<reference evidence="1 2" key="1">
    <citation type="journal article" date="2021" name="Environ. Microbiol.">
        <title>Genetic insights into the dark matter of the mammalian gut microbiota through targeted genome reconstruction.</title>
        <authorList>
            <person name="Lugli G.A."/>
            <person name="Alessandri G."/>
            <person name="Milani C."/>
            <person name="Viappiani A."/>
            <person name="Fontana F."/>
            <person name="Tarracchini C."/>
            <person name="Mancabelli L."/>
            <person name="Argentini C."/>
            <person name="Ruiz L."/>
            <person name="Margolles A."/>
            <person name="van Sinderen D."/>
            <person name="Turroni F."/>
            <person name="Ventura M."/>
        </authorList>
    </citation>
    <scope>NUCLEOTIDE SEQUENCE [LARGE SCALE GENOMIC DNA]</scope>
    <source>
        <strain evidence="1 2">MA1</strain>
    </source>
</reference>
<dbReference type="RefSeq" id="WP_241515243.1">
    <property type="nucleotide sequence ID" value="NZ_JAFEJT020000098.1"/>
</dbReference>
<reference evidence="1 2" key="2">
    <citation type="journal article" date="2021" name="Syst. Appl. Microbiol.">
        <title>Phylogenetic classification of ten novel species belonging to the genus Bifidobacterium comprising B. phasiani sp. nov., B. pongonis sp. nov., B. saguinibicoloris sp. nov., B. colobi sp. nov., B. simiiventris sp. nov., B. santillanense sp. nov., B. miconis sp. nov., B. amazonense sp. nov., B. pluvialisilvae sp. nov., and B. miconisargentati sp. nov.</title>
        <authorList>
            <person name="Lugli G.A."/>
            <person name="Calvete-Torre I."/>
            <person name="Alessandri G."/>
            <person name="Milani C."/>
            <person name="Turroni F."/>
            <person name="Laiolo P."/>
            <person name="Ossiprandi M.C."/>
            <person name="Margolles A."/>
            <person name="Ruiz L."/>
            <person name="Ventura M."/>
        </authorList>
    </citation>
    <scope>NUCLEOTIDE SEQUENCE [LARGE SCALE GENOMIC DNA]</scope>
    <source>
        <strain evidence="1 2">MA1</strain>
    </source>
</reference>
<gene>
    <name evidence="1" type="ORF">JS533_013215</name>
</gene>
<evidence type="ECO:0000313" key="2">
    <source>
        <dbReference type="Proteomes" id="UP000710815"/>
    </source>
</evidence>
<keyword evidence="2" id="KW-1185">Reference proteome</keyword>
<proteinExistence type="predicted"/>